<protein>
    <submittedName>
        <fullName evidence="10">4-amino-4-deoxy-L-arabinose transferase-like glycosyltransferase</fullName>
    </submittedName>
</protein>
<keyword evidence="7 8" id="KW-0472">Membrane</keyword>
<dbReference type="PANTHER" id="PTHR33908:SF11">
    <property type="entry name" value="MEMBRANE PROTEIN"/>
    <property type="match status" value="1"/>
</dbReference>
<dbReference type="GO" id="GO:0005886">
    <property type="term" value="C:plasma membrane"/>
    <property type="evidence" value="ECO:0007669"/>
    <property type="project" value="UniProtKB-SubCell"/>
</dbReference>
<feature type="transmembrane region" description="Helical" evidence="8">
    <location>
        <begin position="269"/>
        <end position="285"/>
    </location>
</feature>
<organism evidence="10 11">
    <name type="scientific">Mucilaginibacter auburnensis</name>
    <dbReference type="NCBI Taxonomy" id="1457233"/>
    <lineage>
        <taxon>Bacteria</taxon>
        <taxon>Pseudomonadati</taxon>
        <taxon>Bacteroidota</taxon>
        <taxon>Sphingobacteriia</taxon>
        <taxon>Sphingobacteriales</taxon>
        <taxon>Sphingobacteriaceae</taxon>
        <taxon>Mucilaginibacter</taxon>
    </lineage>
</organism>
<dbReference type="Pfam" id="PF13231">
    <property type="entry name" value="PMT_2"/>
    <property type="match status" value="1"/>
</dbReference>
<dbReference type="InterPro" id="IPR038731">
    <property type="entry name" value="RgtA/B/C-like"/>
</dbReference>
<evidence type="ECO:0000256" key="3">
    <source>
        <dbReference type="ARBA" id="ARBA00022676"/>
    </source>
</evidence>
<dbReference type="GO" id="GO:0016763">
    <property type="term" value="F:pentosyltransferase activity"/>
    <property type="evidence" value="ECO:0007669"/>
    <property type="project" value="TreeGrafter"/>
</dbReference>
<name>A0A2H9VT26_9SPHI</name>
<feature type="transmembrane region" description="Helical" evidence="8">
    <location>
        <begin position="233"/>
        <end position="257"/>
    </location>
</feature>
<keyword evidence="6 8" id="KW-1133">Transmembrane helix</keyword>
<feature type="transmembrane region" description="Helical" evidence="8">
    <location>
        <begin position="119"/>
        <end position="145"/>
    </location>
</feature>
<evidence type="ECO:0000256" key="1">
    <source>
        <dbReference type="ARBA" id="ARBA00004651"/>
    </source>
</evidence>
<evidence type="ECO:0000256" key="6">
    <source>
        <dbReference type="ARBA" id="ARBA00022989"/>
    </source>
</evidence>
<keyword evidence="4 10" id="KW-0808">Transferase</keyword>
<feature type="transmembrane region" description="Helical" evidence="8">
    <location>
        <begin position="20"/>
        <end position="38"/>
    </location>
</feature>
<keyword evidence="2" id="KW-1003">Cell membrane</keyword>
<keyword evidence="11" id="KW-1185">Reference proteome</keyword>
<feature type="domain" description="Glycosyltransferase RgtA/B/C/D-like" evidence="9">
    <location>
        <begin position="57"/>
        <end position="211"/>
    </location>
</feature>
<feature type="transmembrane region" description="Helical" evidence="8">
    <location>
        <begin position="194"/>
        <end position="213"/>
    </location>
</feature>
<evidence type="ECO:0000256" key="5">
    <source>
        <dbReference type="ARBA" id="ARBA00022692"/>
    </source>
</evidence>
<dbReference type="RefSeq" id="WP_100340182.1">
    <property type="nucleotide sequence ID" value="NZ_PGFJ01000001.1"/>
</dbReference>
<evidence type="ECO:0000256" key="4">
    <source>
        <dbReference type="ARBA" id="ARBA00022679"/>
    </source>
</evidence>
<gene>
    <name evidence="10" type="ORF">CLV57_0956</name>
</gene>
<dbReference type="EMBL" id="PGFJ01000001">
    <property type="protein sequence ID" value="PJJ83959.1"/>
    <property type="molecule type" value="Genomic_DNA"/>
</dbReference>
<keyword evidence="5 8" id="KW-0812">Transmembrane</keyword>
<comment type="caution">
    <text evidence="10">The sequence shown here is derived from an EMBL/GenBank/DDBJ whole genome shotgun (WGS) entry which is preliminary data.</text>
</comment>
<evidence type="ECO:0000313" key="11">
    <source>
        <dbReference type="Proteomes" id="UP000242687"/>
    </source>
</evidence>
<sequence>MSVLPGSNIFSKSTDKGVQLFVVILIVNLIQSFSSLLLNDEPYYWMYSQHLAWGYFDHPPAIAFLIKLGSSLFAGEIGVRLITTMLGSLTFYLIYKIIEEESNEAVNFKLSILLLTSSIFLNLYSFLAIPDTPMLFFAALFFYTYRNYLKEDNVVNAVVLGLVTALLLYSKYHGILIVFFTLLSNFQLFLKRSFYIVFITALLLYLPHINWQIINDYPTLKFQFSGRATAFSIQHVLSYVGEQAAVTGPVVLLLFTILYKPKNQFQKSLKYSVVGVFVFFLISSFKDMVNVHWTAIAWPGMISISYLYIKDLKKHKKVVYGLLVFNLVLVIILRVNLVANFFSIPNFNDKNPEVMASTLQKEAMGLPLVFADTYIEPAYYSFYQQKPAFAVNSVWYKKTQYNFMPWLEKQFQGKKVAYISEGGINKSSRRIEISRGKTYYITTMDNFASFTGANVNVVTEQPLKAAQKAVFKLAFDGKQLTPFQHKELKTSKAFIMLTFINNETNEAFCYKCLLPADTNNASPFEFTFTAPKKPGKYRYVLSVAPQNSFSLGLNSPVYHCTIR</sequence>
<evidence type="ECO:0000256" key="8">
    <source>
        <dbReference type="SAM" id="Phobius"/>
    </source>
</evidence>
<proteinExistence type="predicted"/>
<evidence type="ECO:0000313" key="10">
    <source>
        <dbReference type="EMBL" id="PJJ83959.1"/>
    </source>
</evidence>
<dbReference type="OrthoDB" id="9813729at2"/>
<feature type="transmembrane region" description="Helical" evidence="8">
    <location>
        <begin position="77"/>
        <end position="98"/>
    </location>
</feature>
<dbReference type="GO" id="GO:0009103">
    <property type="term" value="P:lipopolysaccharide biosynthetic process"/>
    <property type="evidence" value="ECO:0007669"/>
    <property type="project" value="UniProtKB-ARBA"/>
</dbReference>
<dbReference type="PANTHER" id="PTHR33908">
    <property type="entry name" value="MANNOSYLTRANSFERASE YKCB-RELATED"/>
    <property type="match status" value="1"/>
</dbReference>
<dbReference type="InterPro" id="IPR050297">
    <property type="entry name" value="LipidA_mod_glycosyltrf_83"/>
</dbReference>
<reference evidence="10 11" key="1">
    <citation type="submission" date="2017-11" db="EMBL/GenBank/DDBJ databases">
        <title>Genomic Encyclopedia of Archaeal and Bacterial Type Strains, Phase II (KMG-II): From Individual Species to Whole Genera.</title>
        <authorList>
            <person name="Goeker M."/>
        </authorList>
    </citation>
    <scope>NUCLEOTIDE SEQUENCE [LARGE SCALE GENOMIC DNA]</scope>
    <source>
        <strain evidence="10 11">DSM 28175</strain>
    </source>
</reference>
<comment type="subcellular location">
    <subcellularLocation>
        <location evidence="1">Cell membrane</location>
        <topology evidence="1">Multi-pass membrane protein</topology>
    </subcellularLocation>
</comment>
<accession>A0A2H9VT26</accession>
<evidence type="ECO:0000256" key="7">
    <source>
        <dbReference type="ARBA" id="ARBA00023136"/>
    </source>
</evidence>
<feature type="transmembrane region" description="Helical" evidence="8">
    <location>
        <begin position="157"/>
        <end position="182"/>
    </location>
</feature>
<dbReference type="AlphaFoldDB" id="A0A2H9VT26"/>
<evidence type="ECO:0000259" key="9">
    <source>
        <dbReference type="Pfam" id="PF13231"/>
    </source>
</evidence>
<feature type="transmembrane region" description="Helical" evidence="8">
    <location>
        <begin position="318"/>
        <end position="342"/>
    </location>
</feature>
<feature type="transmembrane region" description="Helical" evidence="8">
    <location>
        <begin position="291"/>
        <end position="309"/>
    </location>
</feature>
<evidence type="ECO:0000256" key="2">
    <source>
        <dbReference type="ARBA" id="ARBA00022475"/>
    </source>
</evidence>
<dbReference type="Proteomes" id="UP000242687">
    <property type="component" value="Unassembled WGS sequence"/>
</dbReference>
<keyword evidence="3" id="KW-0328">Glycosyltransferase</keyword>